<protein>
    <submittedName>
        <fullName evidence="2">Uncharacterized protein</fullName>
    </submittedName>
</protein>
<sequence>MPASLDAQSLQINADAGVRVGEFNVRTQDRDVVTACASPLDGRICEMEDQIASVKADMESLQLVDSYLKTVAVAGAAEGANGRLQPLTPAQRGAHLVDGSTWACDPGPTTAPLDAGRRATGQAD</sequence>
<dbReference type="EMBL" id="JAVDXO010000002">
    <property type="protein sequence ID" value="MDR7306241.1"/>
    <property type="molecule type" value="Genomic_DNA"/>
</dbReference>
<evidence type="ECO:0000256" key="1">
    <source>
        <dbReference type="SAM" id="MobiDB-lite"/>
    </source>
</evidence>
<feature type="region of interest" description="Disordered" evidence="1">
    <location>
        <begin position="98"/>
        <end position="124"/>
    </location>
</feature>
<reference evidence="2 3" key="1">
    <citation type="submission" date="2023-07" db="EMBL/GenBank/DDBJ databases">
        <title>Sorghum-associated microbial communities from plants grown in Nebraska, USA.</title>
        <authorList>
            <person name="Schachtman D."/>
        </authorList>
    </citation>
    <scope>NUCLEOTIDE SEQUENCE [LARGE SCALE GENOMIC DNA]</scope>
    <source>
        <strain evidence="2 3">BE308</strain>
    </source>
</reference>
<accession>A0ABU1ZNW9</accession>
<organism evidence="2 3">
    <name type="scientific">Rhodoferax saidenbachensis</name>
    <dbReference type="NCBI Taxonomy" id="1484693"/>
    <lineage>
        <taxon>Bacteria</taxon>
        <taxon>Pseudomonadati</taxon>
        <taxon>Pseudomonadota</taxon>
        <taxon>Betaproteobacteria</taxon>
        <taxon>Burkholderiales</taxon>
        <taxon>Comamonadaceae</taxon>
        <taxon>Rhodoferax</taxon>
    </lineage>
</organism>
<comment type="caution">
    <text evidence="2">The sequence shown here is derived from an EMBL/GenBank/DDBJ whole genome shotgun (WGS) entry which is preliminary data.</text>
</comment>
<gene>
    <name evidence="2" type="ORF">J2X15_001519</name>
</gene>
<keyword evidence="3" id="KW-1185">Reference proteome</keyword>
<name>A0ABU1ZNW9_9BURK</name>
<proteinExistence type="predicted"/>
<evidence type="ECO:0000313" key="2">
    <source>
        <dbReference type="EMBL" id="MDR7306241.1"/>
    </source>
</evidence>
<dbReference type="Proteomes" id="UP001268089">
    <property type="component" value="Unassembled WGS sequence"/>
</dbReference>
<dbReference type="RefSeq" id="WP_310341019.1">
    <property type="nucleotide sequence ID" value="NZ_JAVDXO010000002.1"/>
</dbReference>
<evidence type="ECO:0000313" key="3">
    <source>
        <dbReference type="Proteomes" id="UP001268089"/>
    </source>
</evidence>